<keyword evidence="3" id="KW-1185">Reference proteome</keyword>
<evidence type="ECO:0000256" key="1">
    <source>
        <dbReference type="SAM" id="MobiDB-lite"/>
    </source>
</evidence>
<name>A0AAW0BMZ5_9AGAR</name>
<sequence length="216" mass="24401">MNSSSEYKAEVEHFRLSLRIMIRNLASGLNEGQMPSTYCNEQGCWMKPFVNYSEADFANIGRIYERCTTPTHSHIAITYITEPLGHEAMEVFIRLRALYELSGKRYSAAPGDFSTEDQRFSVLATFLDEARALCDKHALDHLSDSVDGNSSPSRTNRGSSPMTTTPATSSRQPSFPSRGGKRYRPATGWRQVKRRRVEPFPCPSPLLSNRERSVEI</sequence>
<accession>A0AAW0BMZ5</accession>
<dbReference type="AlphaFoldDB" id="A0AAW0BMZ5"/>
<feature type="region of interest" description="Disordered" evidence="1">
    <location>
        <begin position="143"/>
        <end position="216"/>
    </location>
</feature>
<gene>
    <name evidence="2" type="ORF">VNI00_015121</name>
</gene>
<proteinExistence type="predicted"/>
<evidence type="ECO:0000313" key="3">
    <source>
        <dbReference type="Proteomes" id="UP001383192"/>
    </source>
</evidence>
<protein>
    <submittedName>
        <fullName evidence="2">Uncharacterized protein</fullName>
    </submittedName>
</protein>
<evidence type="ECO:0000313" key="2">
    <source>
        <dbReference type="EMBL" id="KAK7027905.1"/>
    </source>
</evidence>
<dbReference type="EMBL" id="JAYKXP010000093">
    <property type="protein sequence ID" value="KAK7027905.1"/>
    <property type="molecule type" value="Genomic_DNA"/>
</dbReference>
<feature type="compositionally biased region" description="Polar residues" evidence="1">
    <location>
        <begin position="146"/>
        <end position="158"/>
    </location>
</feature>
<organism evidence="2 3">
    <name type="scientific">Paramarasmius palmivorus</name>
    <dbReference type="NCBI Taxonomy" id="297713"/>
    <lineage>
        <taxon>Eukaryota</taxon>
        <taxon>Fungi</taxon>
        <taxon>Dikarya</taxon>
        <taxon>Basidiomycota</taxon>
        <taxon>Agaricomycotina</taxon>
        <taxon>Agaricomycetes</taxon>
        <taxon>Agaricomycetidae</taxon>
        <taxon>Agaricales</taxon>
        <taxon>Marasmiineae</taxon>
        <taxon>Marasmiaceae</taxon>
        <taxon>Paramarasmius</taxon>
    </lineage>
</organism>
<comment type="caution">
    <text evidence="2">The sequence shown here is derived from an EMBL/GenBank/DDBJ whole genome shotgun (WGS) entry which is preliminary data.</text>
</comment>
<dbReference type="Proteomes" id="UP001383192">
    <property type="component" value="Unassembled WGS sequence"/>
</dbReference>
<feature type="compositionally biased region" description="Low complexity" evidence="1">
    <location>
        <begin position="159"/>
        <end position="170"/>
    </location>
</feature>
<reference evidence="2 3" key="1">
    <citation type="submission" date="2024-01" db="EMBL/GenBank/DDBJ databases">
        <title>A draft genome for a cacao thread blight-causing isolate of Paramarasmius palmivorus.</title>
        <authorList>
            <person name="Baruah I.K."/>
            <person name="Bukari Y."/>
            <person name="Amoako-Attah I."/>
            <person name="Meinhardt L.W."/>
            <person name="Bailey B.A."/>
            <person name="Cohen S.P."/>
        </authorList>
    </citation>
    <scope>NUCLEOTIDE SEQUENCE [LARGE SCALE GENOMIC DNA]</scope>
    <source>
        <strain evidence="2 3">GH-12</strain>
    </source>
</reference>